<dbReference type="PANTHER" id="PTHR30522">
    <property type="entry name" value="NUCLEOSIDE TRIPHOSPHATE PYROPHOSPHOHYDROLASE"/>
    <property type="match status" value="1"/>
</dbReference>
<comment type="caution">
    <text evidence="3">The sequence shown here is derived from an EMBL/GenBank/DDBJ whole genome shotgun (WGS) entry which is preliminary data.</text>
</comment>
<keyword evidence="4" id="KW-1185">Reference proteome</keyword>
<evidence type="ECO:0000313" key="4">
    <source>
        <dbReference type="Proteomes" id="UP001498238"/>
    </source>
</evidence>
<dbReference type="Gene3D" id="1.10.287.1080">
    <property type="entry name" value="MazG-like"/>
    <property type="match status" value="1"/>
</dbReference>
<evidence type="ECO:0000313" key="3">
    <source>
        <dbReference type="EMBL" id="GAA0035639.1"/>
    </source>
</evidence>
<dbReference type="Pfam" id="PF03819">
    <property type="entry name" value="MazG"/>
    <property type="match status" value="1"/>
</dbReference>
<feature type="region of interest" description="Disordered" evidence="1">
    <location>
        <begin position="1"/>
        <end position="22"/>
    </location>
</feature>
<dbReference type="InterPro" id="IPR011551">
    <property type="entry name" value="NTP_PyrPHydrolase_MazG"/>
</dbReference>
<dbReference type="EMBL" id="BAAAAF010000005">
    <property type="protein sequence ID" value="GAA0035639.1"/>
    <property type="molecule type" value="Genomic_DNA"/>
</dbReference>
<evidence type="ECO:0000256" key="1">
    <source>
        <dbReference type="SAM" id="MobiDB-lite"/>
    </source>
</evidence>
<dbReference type="PANTHER" id="PTHR30522:SF0">
    <property type="entry name" value="NUCLEOSIDE TRIPHOSPHATE PYROPHOSPHOHYDROLASE"/>
    <property type="match status" value="1"/>
</dbReference>
<organism evidence="3 4">
    <name type="scientific">Brevibacterium metallidurans</name>
    <dbReference type="NCBI Taxonomy" id="1482676"/>
    <lineage>
        <taxon>Bacteria</taxon>
        <taxon>Bacillati</taxon>
        <taxon>Actinomycetota</taxon>
        <taxon>Actinomycetes</taxon>
        <taxon>Micrococcales</taxon>
        <taxon>Brevibacteriaceae</taxon>
        <taxon>Brevibacterium</taxon>
    </lineage>
</organism>
<feature type="region of interest" description="Disordered" evidence="1">
    <location>
        <begin position="153"/>
        <end position="181"/>
    </location>
</feature>
<dbReference type="CDD" id="cd11528">
    <property type="entry name" value="NTP-PPase_MazG_Nterm"/>
    <property type="match status" value="1"/>
</dbReference>
<name>A0ABN0SN48_9MICO</name>
<accession>A0ABN0SN48</accession>
<protein>
    <recommendedName>
        <fullName evidence="2">NTP pyrophosphohydrolase MazG-like domain-containing protein</fullName>
    </recommendedName>
</protein>
<gene>
    <name evidence="3" type="ORF">NCCP602_16000</name>
</gene>
<dbReference type="InterPro" id="IPR004518">
    <property type="entry name" value="MazG-like_dom"/>
</dbReference>
<reference evidence="3 4" key="1">
    <citation type="submission" date="2024-01" db="EMBL/GenBank/DDBJ databases">
        <title>Characterization of antibiotic resistant novel bacterial strains and their environmental applications.</title>
        <authorList>
            <person name="Manzoor S."/>
            <person name="Abbas S."/>
            <person name="Arshad M."/>
            <person name="Ahmed I."/>
        </authorList>
    </citation>
    <scope>NUCLEOTIDE SEQUENCE [LARGE SCALE GENOMIC DNA]</scope>
    <source>
        <strain evidence="3 4">NCCP-602</strain>
    </source>
</reference>
<proteinExistence type="predicted"/>
<feature type="compositionally biased region" description="Basic and acidic residues" evidence="1">
    <location>
        <begin position="153"/>
        <end position="175"/>
    </location>
</feature>
<dbReference type="SUPFAM" id="SSF101386">
    <property type="entry name" value="all-alpha NTP pyrophosphatases"/>
    <property type="match status" value="1"/>
</dbReference>
<sequence length="181" mass="19590">MRGAEGSESAEGSVSAVRAGGDGSSVSVDGIVEAMAVLRTRCPWSSEQDHSSLVKYVREETEELVDALTDFQAQPTPEHREAVIDELGDVLYQVLFHSALLDESGGEDYGHSLGAVIAGLEAKLVRRHPFAFDGLGRNGPMASLEDVEAEYRRIKDEERDAGGHRTDHVGHRSETDGEEAQ</sequence>
<evidence type="ECO:0000259" key="2">
    <source>
        <dbReference type="Pfam" id="PF03819"/>
    </source>
</evidence>
<feature type="domain" description="NTP pyrophosphohydrolase MazG-like" evidence="2">
    <location>
        <begin position="48"/>
        <end position="130"/>
    </location>
</feature>
<dbReference type="Proteomes" id="UP001498238">
    <property type="component" value="Unassembled WGS sequence"/>
</dbReference>
<dbReference type="InterPro" id="IPR048015">
    <property type="entry name" value="NTP-PPase_MazG-like_N"/>
</dbReference>